<reference evidence="10" key="1">
    <citation type="submission" date="2020-04" db="EMBL/GenBank/DDBJ databases">
        <title>Genome Assembly and Annotation of Botryosphaeria dothidea sdau 11-99, a Latent Pathogen of Apple Fruit Ring Rot in China.</title>
        <authorList>
            <person name="Yu C."/>
            <person name="Diao Y."/>
            <person name="Lu Q."/>
            <person name="Zhao J."/>
            <person name="Cui S."/>
            <person name="Peng C."/>
            <person name="He B."/>
            <person name="Liu H."/>
        </authorList>
    </citation>
    <scope>NUCLEOTIDE SEQUENCE [LARGE SCALE GENOMIC DNA]</scope>
    <source>
        <strain evidence="10">Sdau11-99</strain>
    </source>
</reference>
<evidence type="ECO:0000256" key="1">
    <source>
        <dbReference type="ARBA" id="ARBA00004123"/>
    </source>
</evidence>
<feature type="region of interest" description="Disordered" evidence="8">
    <location>
        <begin position="890"/>
        <end position="1163"/>
    </location>
</feature>
<dbReference type="GO" id="GO:0000076">
    <property type="term" value="P:DNA replication checkpoint signaling"/>
    <property type="evidence" value="ECO:0007669"/>
    <property type="project" value="TreeGrafter"/>
</dbReference>
<evidence type="ECO:0000313" key="11">
    <source>
        <dbReference type="Proteomes" id="UP000572817"/>
    </source>
</evidence>
<dbReference type="GO" id="GO:0003677">
    <property type="term" value="F:DNA binding"/>
    <property type="evidence" value="ECO:0007669"/>
    <property type="project" value="TreeGrafter"/>
</dbReference>
<dbReference type="AlphaFoldDB" id="A0A8H4ITI0"/>
<keyword evidence="7" id="KW-0131">Cell cycle</keyword>
<dbReference type="OrthoDB" id="310853at2759"/>
<feature type="compositionally biased region" description="Basic and acidic residues" evidence="8">
    <location>
        <begin position="985"/>
        <end position="1013"/>
    </location>
</feature>
<dbReference type="Proteomes" id="UP000572817">
    <property type="component" value="Unassembled WGS sequence"/>
</dbReference>
<dbReference type="PANTHER" id="PTHR22940">
    <property type="entry name" value="TIMEOUT/TIMELESS-2"/>
    <property type="match status" value="1"/>
</dbReference>
<name>A0A8H4ITI0_9PEZI</name>
<proteinExistence type="inferred from homology"/>
<feature type="compositionally biased region" description="Basic and acidic residues" evidence="8">
    <location>
        <begin position="1120"/>
        <end position="1129"/>
    </location>
</feature>
<feature type="compositionally biased region" description="Basic and acidic residues" evidence="8">
    <location>
        <begin position="1022"/>
        <end position="1032"/>
    </location>
</feature>
<keyword evidence="11" id="KW-1185">Reference proteome</keyword>
<dbReference type="Pfam" id="PF04821">
    <property type="entry name" value="TIMELESS"/>
    <property type="match status" value="1"/>
</dbReference>
<organism evidence="10 11">
    <name type="scientific">Botryosphaeria dothidea</name>
    <dbReference type="NCBI Taxonomy" id="55169"/>
    <lineage>
        <taxon>Eukaryota</taxon>
        <taxon>Fungi</taxon>
        <taxon>Dikarya</taxon>
        <taxon>Ascomycota</taxon>
        <taxon>Pezizomycotina</taxon>
        <taxon>Dothideomycetes</taxon>
        <taxon>Dothideomycetes incertae sedis</taxon>
        <taxon>Botryosphaeriales</taxon>
        <taxon>Botryosphaeriaceae</taxon>
        <taxon>Botryosphaeria</taxon>
    </lineage>
</organism>
<feature type="region of interest" description="Disordered" evidence="8">
    <location>
        <begin position="347"/>
        <end position="368"/>
    </location>
</feature>
<dbReference type="PANTHER" id="PTHR22940:SF4">
    <property type="entry name" value="PROTEIN TIMELESS HOMOLOG"/>
    <property type="match status" value="1"/>
</dbReference>
<protein>
    <recommendedName>
        <fullName evidence="3">Topoisomerase 1-associated factor 1</fullName>
    </recommendedName>
</protein>
<evidence type="ECO:0000259" key="9">
    <source>
        <dbReference type="Pfam" id="PF04821"/>
    </source>
</evidence>
<evidence type="ECO:0000256" key="4">
    <source>
        <dbReference type="ARBA" id="ARBA00022880"/>
    </source>
</evidence>
<evidence type="ECO:0000256" key="6">
    <source>
        <dbReference type="ARBA" id="ARBA00023254"/>
    </source>
</evidence>
<feature type="compositionally biased region" description="Basic residues" evidence="8">
    <location>
        <begin position="352"/>
        <end position="361"/>
    </location>
</feature>
<dbReference type="GO" id="GO:0043111">
    <property type="term" value="P:replication fork arrest"/>
    <property type="evidence" value="ECO:0007669"/>
    <property type="project" value="TreeGrafter"/>
</dbReference>
<comment type="subcellular location">
    <subcellularLocation>
        <location evidence="1">Nucleus</location>
    </subcellularLocation>
</comment>
<evidence type="ECO:0000256" key="5">
    <source>
        <dbReference type="ARBA" id="ARBA00023242"/>
    </source>
</evidence>
<feature type="region of interest" description="Disordered" evidence="8">
    <location>
        <begin position="804"/>
        <end position="841"/>
    </location>
</feature>
<dbReference type="GO" id="GO:0051321">
    <property type="term" value="P:meiotic cell cycle"/>
    <property type="evidence" value="ECO:0007669"/>
    <property type="project" value="UniProtKB-KW"/>
</dbReference>
<feature type="compositionally biased region" description="Basic and acidic residues" evidence="8">
    <location>
        <begin position="804"/>
        <end position="815"/>
    </location>
</feature>
<keyword evidence="6" id="KW-0469">Meiosis</keyword>
<dbReference type="InterPro" id="IPR044998">
    <property type="entry name" value="Timeless"/>
</dbReference>
<dbReference type="GO" id="GO:0006281">
    <property type="term" value="P:DNA repair"/>
    <property type="evidence" value="ECO:0007669"/>
    <property type="project" value="TreeGrafter"/>
</dbReference>
<feature type="compositionally biased region" description="Basic residues" evidence="8">
    <location>
        <begin position="965"/>
        <end position="974"/>
    </location>
</feature>
<feature type="domain" description="Timeless N-terminal" evidence="9">
    <location>
        <begin position="53"/>
        <end position="321"/>
    </location>
</feature>
<sequence>MVSHLASIDTPPATATMSLDDWVSRDTVDPEVRAHIYSLVTAVGGSSIEQEGRYVLGDDALACLKDLRRWLRLYDQRLNRHDVARCLAEADVVRGDLCEILAQWTEDRSNHGLRPKAALACMEILVPITWPLQLDQDEATVNHHRHIPYLQLAQTKYKRVILQHPAKILRTAVRLALPSMAEPRRERNNRDNGIISIILYFFRNIALITHPPNLPEDDNVAEISRSATIDAFHYQDIFQLLLTVSSSIGDEFVDQDVIIMEILFHMLKGIDVEKLFMEEEKLASSNTNELRDLIQKEKAMLAGYAKHAPTRHNRFGTMIWVKRDDEKVSTVSGQDVLASGEKSLQKMDKTKKWNKPKHAGGKKKDDSALDEFDKKIPLDTPARKHLKAFVEEFLDSSFNPLFTHIRKAIDNEAERVLGETHPRQFCYLVSWFLQAECARRARAKKKAAQENGSASASAEDESFALIASVMNQETFVFLNRFMQRGLDEKSWRDLNAGMKCFTQILQTIQEMSGSAMEDDQEIAENILNRIFYEETTHDRIVTLLRSYKDQGLGYLDACTELAHVFIRMLERYSKQNVDLQVRSRRRARKKAKEAARANDGEIEDQGDGEDDVVAAHHTTSERKFDFARFQARFATQGCVDTFAAFTRYYNDLSIDQLKRAHRFFYRVAFKLEMGIMLYRADIIRLFYKMVEGPEGLDKSLSIFKEWQEFVKQVFRRCIKKVQERPELIVEMLFSKIPATTYYLEHGHDKEVITRAPRPPAELEVKGDMDKHGQIGVAVSLLINQNKSDHLAWVKKVLSSAAEERSAWEQEQEAHKAMAPASEEQDTTGQEDDSVAPSITVKPDHDERRVALFKDNKLRLLLKILGFMRMGLEEDPDSSWIIPSSLTSEQLRESERNIQQAEWEPPSFGEDKSAEDMVRTKRQHVALRGDTDDEDDGPDALDALDDEELFPAGGPTSRRADALKELKKKRNRRKRTASEEPDDEEKERKRETRRQRELEKRRKIKSELFVHSSDDETDEEADREFFAAEEERRKKTAGKIARALISAQIHDTASKKRKSTGEAKKSRKRRKGSESESSGEDDATGVGSRSSSEEPVSRLRIISDDEGEDGSTDTPLSSQHATRDATKETYVETASSAAKGTSDVDMQDADDDEEDEDMPMRKTLRRNKVRAGFLVDSDSE</sequence>
<feature type="compositionally biased region" description="Acidic residues" evidence="8">
    <location>
        <begin position="1144"/>
        <end position="1156"/>
    </location>
</feature>
<gene>
    <name evidence="10" type="ORF">GTA08_BOTSDO05528</name>
</gene>
<feature type="region of interest" description="Disordered" evidence="8">
    <location>
        <begin position="590"/>
        <end position="609"/>
    </location>
</feature>
<dbReference type="EMBL" id="WWBZ02000033">
    <property type="protein sequence ID" value="KAF4306127.1"/>
    <property type="molecule type" value="Genomic_DNA"/>
</dbReference>
<accession>A0A8H4ITI0</accession>
<comment type="caution">
    <text evidence="10">The sequence shown here is derived from an EMBL/GenBank/DDBJ whole genome shotgun (WGS) entry which is preliminary data.</text>
</comment>
<dbReference type="InterPro" id="IPR006906">
    <property type="entry name" value="Timeless_N"/>
</dbReference>
<evidence type="ECO:0000313" key="10">
    <source>
        <dbReference type="EMBL" id="KAF4306127.1"/>
    </source>
</evidence>
<comment type="similarity">
    <text evidence="2">Belongs to the timeless family.</text>
</comment>
<keyword evidence="4" id="KW-0236">DNA replication inhibitor</keyword>
<evidence type="ECO:0000256" key="7">
    <source>
        <dbReference type="ARBA" id="ARBA00023306"/>
    </source>
</evidence>
<dbReference type="GO" id="GO:0031298">
    <property type="term" value="C:replication fork protection complex"/>
    <property type="evidence" value="ECO:0007669"/>
    <property type="project" value="TreeGrafter"/>
</dbReference>
<feature type="compositionally biased region" description="Acidic residues" evidence="8">
    <location>
        <begin position="822"/>
        <end position="833"/>
    </location>
</feature>
<feature type="compositionally biased region" description="Basic and acidic residues" evidence="8">
    <location>
        <begin position="908"/>
        <end position="918"/>
    </location>
</feature>
<feature type="compositionally biased region" description="Acidic residues" evidence="8">
    <location>
        <begin position="600"/>
        <end position="609"/>
    </location>
</feature>
<keyword evidence="5" id="KW-0539">Nucleus</keyword>
<feature type="compositionally biased region" description="Basic and acidic residues" evidence="8">
    <location>
        <begin position="1090"/>
        <end position="1102"/>
    </location>
</feature>
<evidence type="ECO:0000256" key="3">
    <source>
        <dbReference type="ARBA" id="ARBA00021529"/>
    </source>
</evidence>
<feature type="compositionally biased region" description="Acidic residues" evidence="8">
    <location>
        <begin position="930"/>
        <end position="948"/>
    </location>
</feature>
<evidence type="ECO:0000256" key="2">
    <source>
        <dbReference type="ARBA" id="ARBA00008174"/>
    </source>
</evidence>
<evidence type="ECO:0000256" key="8">
    <source>
        <dbReference type="SAM" id="MobiDB-lite"/>
    </source>
</evidence>